<keyword evidence="1 2" id="KW-0238">DNA-binding</keyword>
<organism evidence="4 5">
    <name type="scientific">Thioclava atlantica</name>
    <dbReference type="NCBI Taxonomy" id="1317124"/>
    <lineage>
        <taxon>Bacteria</taxon>
        <taxon>Pseudomonadati</taxon>
        <taxon>Pseudomonadota</taxon>
        <taxon>Alphaproteobacteria</taxon>
        <taxon>Rhodobacterales</taxon>
        <taxon>Paracoccaceae</taxon>
        <taxon>Thioclava</taxon>
    </lineage>
</organism>
<proteinExistence type="predicted"/>
<evidence type="ECO:0000313" key="4">
    <source>
        <dbReference type="EMBL" id="KFE34681.1"/>
    </source>
</evidence>
<dbReference type="CDD" id="cd00383">
    <property type="entry name" value="trans_reg_C"/>
    <property type="match status" value="1"/>
</dbReference>
<name>A0A085TVD4_9RHOB</name>
<evidence type="ECO:0000256" key="2">
    <source>
        <dbReference type="PROSITE-ProRule" id="PRU01091"/>
    </source>
</evidence>
<evidence type="ECO:0000256" key="1">
    <source>
        <dbReference type="ARBA" id="ARBA00023125"/>
    </source>
</evidence>
<sequence>MLRAALHLRRTRSNAIKVGALTIDLDTCTAIADGKTLNLAKREHETLCILAEQFGKTLTGDMINRHLYGDEADQHPLSNIDAYICLLRKKLTQLSTRKSWRVVTCVLTGCSFQRGHIRIPIENETNK</sequence>
<dbReference type="InterPro" id="IPR036388">
    <property type="entry name" value="WH-like_DNA-bd_sf"/>
</dbReference>
<feature type="DNA-binding region" description="OmpR/PhoB-type" evidence="2">
    <location>
        <begin position="13"/>
        <end position="114"/>
    </location>
</feature>
<dbReference type="EMBL" id="AQRC01000009">
    <property type="protein sequence ID" value="KFE34681.1"/>
    <property type="molecule type" value="Genomic_DNA"/>
</dbReference>
<dbReference type="Proteomes" id="UP000028607">
    <property type="component" value="Unassembled WGS sequence"/>
</dbReference>
<evidence type="ECO:0000259" key="3">
    <source>
        <dbReference type="PROSITE" id="PS51755"/>
    </source>
</evidence>
<gene>
    <name evidence="4" type="ORF">DW2_12540</name>
</gene>
<dbReference type="AlphaFoldDB" id="A0A085TVD4"/>
<keyword evidence="5" id="KW-1185">Reference proteome</keyword>
<dbReference type="GO" id="GO:0003677">
    <property type="term" value="F:DNA binding"/>
    <property type="evidence" value="ECO:0007669"/>
    <property type="project" value="UniProtKB-UniRule"/>
</dbReference>
<dbReference type="SMART" id="SM00862">
    <property type="entry name" value="Trans_reg_C"/>
    <property type="match status" value="1"/>
</dbReference>
<reference evidence="4 5" key="2">
    <citation type="journal article" date="2015" name="Antonie Van Leeuwenhoek">
        <title>Thioclava indica sp. nov., isolated from surface seawater of the Indian Ocean.</title>
        <authorList>
            <person name="Liu Y."/>
            <person name="Lai Q."/>
            <person name="Du J."/>
            <person name="Xu H."/>
            <person name="Jiang L."/>
            <person name="Shao Z."/>
        </authorList>
    </citation>
    <scope>NUCLEOTIDE SEQUENCE [LARGE SCALE GENOMIC DNA]</scope>
    <source>
        <strain evidence="4 5">13D2W-2</strain>
    </source>
</reference>
<evidence type="ECO:0000313" key="5">
    <source>
        <dbReference type="Proteomes" id="UP000028607"/>
    </source>
</evidence>
<dbReference type="SUPFAM" id="SSF46894">
    <property type="entry name" value="C-terminal effector domain of the bipartite response regulators"/>
    <property type="match status" value="1"/>
</dbReference>
<dbReference type="InterPro" id="IPR001867">
    <property type="entry name" value="OmpR/PhoB-type_DNA-bd"/>
</dbReference>
<dbReference type="Gene3D" id="1.10.10.10">
    <property type="entry name" value="Winged helix-like DNA-binding domain superfamily/Winged helix DNA-binding domain"/>
    <property type="match status" value="1"/>
</dbReference>
<dbReference type="eggNOG" id="COG0745">
    <property type="taxonomic scope" value="Bacteria"/>
</dbReference>
<reference evidence="5" key="1">
    <citation type="submission" date="2013-04" db="EMBL/GenBank/DDBJ databases">
        <title>Thioclava sp. 13D2W-2 Genome Sequencing.</title>
        <authorList>
            <person name="Lai Q."/>
            <person name="Li G."/>
            <person name="Shao Z."/>
        </authorList>
    </citation>
    <scope>NUCLEOTIDE SEQUENCE [LARGE SCALE GENOMIC DNA]</scope>
    <source>
        <strain evidence="5">13D2W-2</strain>
    </source>
</reference>
<dbReference type="PATRIC" id="fig|1317124.6.peg.2540"/>
<accession>A0A085TVD4</accession>
<dbReference type="OrthoDB" id="9802426at2"/>
<comment type="caution">
    <text evidence="4">The sequence shown here is derived from an EMBL/GenBank/DDBJ whole genome shotgun (WGS) entry which is preliminary data.</text>
</comment>
<dbReference type="InterPro" id="IPR016032">
    <property type="entry name" value="Sig_transdc_resp-reg_C-effctor"/>
</dbReference>
<dbReference type="GO" id="GO:0000160">
    <property type="term" value="P:phosphorelay signal transduction system"/>
    <property type="evidence" value="ECO:0007669"/>
    <property type="project" value="InterPro"/>
</dbReference>
<protein>
    <submittedName>
        <fullName evidence="4">Cell cycle transcriptional regulator ctra</fullName>
    </submittedName>
</protein>
<dbReference type="STRING" id="1317124.DW2_12540"/>
<dbReference type="RefSeq" id="WP_051855991.1">
    <property type="nucleotide sequence ID" value="NZ_AQRC01000009.1"/>
</dbReference>
<dbReference type="Pfam" id="PF00486">
    <property type="entry name" value="Trans_reg_C"/>
    <property type="match status" value="1"/>
</dbReference>
<feature type="domain" description="OmpR/PhoB-type" evidence="3">
    <location>
        <begin position="13"/>
        <end position="114"/>
    </location>
</feature>
<dbReference type="GO" id="GO:0006355">
    <property type="term" value="P:regulation of DNA-templated transcription"/>
    <property type="evidence" value="ECO:0007669"/>
    <property type="project" value="InterPro"/>
</dbReference>
<dbReference type="PROSITE" id="PS51755">
    <property type="entry name" value="OMPR_PHOB"/>
    <property type="match status" value="1"/>
</dbReference>